<keyword evidence="2 7" id="KW-0597">Phosphoprotein</keyword>
<dbReference type="Gene3D" id="3.40.50.2300">
    <property type="match status" value="1"/>
</dbReference>
<keyword evidence="12" id="KW-1185">Reference proteome</keyword>
<comment type="caution">
    <text evidence="11">The sequence shown here is derived from an EMBL/GenBank/DDBJ whole genome shotgun (WGS) entry which is preliminary data.</text>
</comment>
<evidence type="ECO:0000256" key="1">
    <source>
        <dbReference type="ARBA" id="ARBA00004496"/>
    </source>
</evidence>
<reference evidence="11 12" key="1">
    <citation type="submission" date="2020-08" db="EMBL/GenBank/DDBJ databases">
        <title>Genomic Encyclopedia of Type Strains, Phase III (KMG-III): the genomes of soil and plant-associated and newly described type strains.</title>
        <authorList>
            <person name="Whitman W."/>
        </authorList>
    </citation>
    <scope>NUCLEOTIDE SEQUENCE [LARGE SCALE GENOMIC DNA]</scope>
    <source>
        <strain evidence="11 12">CECT 5862</strain>
    </source>
</reference>
<evidence type="ECO:0000256" key="8">
    <source>
        <dbReference type="PROSITE-ProRule" id="PRU01091"/>
    </source>
</evidence>
<gene>
    <name evidence="11" type="ORF">FHS18_006475</name>
</gene>
<dbReference type="PROSITE" id="PS50110">
    <property type="entry name" value="RESPONSE_REGULATORY"/>
    <property type="match status" value="1"/>
</dbReference>
<dbReference type="GO" id="GO:0005829">
    <property type="term" value="C:cytosol"/>
    <property type="evidence" value="ECO:0007669"/>
    <property type="project" value="TreeGrafter"/>
</dbReference>
<dbReference type="Gene3D" id="1.10.10.10">
    <property type="entry name" value="Winged helix-like DNA-binding domain superfamily/Winged helix DNA-binding domain"/>
    <property type="match status" value="1"/>
</dbReference>
<keyword evidence="3" id="KW-0902">Two-component regulatory system</keyword>
<dbReference type="InterPro" id="IPR039420">
    <property type="entry name" value="WalR-like"/>
</dbReference>
<dbReference type="Gene3D" id="6.10.250.690">
    <property type="match status" value="1"/>
</dbReference>
<evidence type="ECO:0000313" key="11">
    <source>
        <dbReference type="EMBL" id="MBB3114354.1"/>
    </source>
</evidence>
<keyword evidence="6" id="KW-0804">Transcription</keyword>
<dbReference type="SUPFAM" id="SSF52172">
    <property type="entry name" value="CheY-like"/>
    <property type="match status" value="1"/>
</dbReference>
<evidence type="ECO:0000256" key="3">
    <source>
        <dbReference type="ARBA" id="ARBA00023012"/>
    </source>
</evidence>
<evidence type="ECO:0000313" key="12">
    <source>
        <dbReference type="Proteomes" id="UP000570361"/>
    </source>
</evidence>
<feature type="DNA-binding region" description="OmpR/PhoB-type" evidence="8">
    <location>
        <begin position="141"/>
        <end position="240"/>
    </location>
</feature>
<dbReference type="AlphaFoldDB" id="A0A7W5B545"/>
<dbReference type="GO" id="GO:0006355">
    <property type="term" value="P:regulation of DNA-templated transcription"/>
    <property type="evidence" value="ECO:0007669"/>
    <property type="project" value="InterPro"/>
</dbReference>
<proteinExistence type="predicted"/>
<dbReference type="RefSeq" id="WP_183604391.1">
    <property type="nucleotide sequence ID" value="NZ_JACHXK010000030.1"/>
</dbReference>
<evidence type="ECO:0000259" key="9">
    <source>
        <dbReference type="PROSITE" id="PS50110"/>
    </source>
</evidence>
<dbReference type="InterPro" id="IPR001789">
    <property type="entry name" value="Sig_transdc_resp-reg_receiver"/>
</dbReference>
<dbReference type="PANTHER" id="PTHR48111">
    <property type="entry name" value="REGULATOR OF RPOS"/>
    <property type="match status" value="1"/>
</dbReference>
<dbReference type="EMBL" id="JACHXK010000030">
    <property type="protein sequence ID" value="MBB3114354.1"/>
    <property type="molecule type" value="Genomic_DNA"/>
</dbReference>
<dbReference type="PROSITE" id="PS51755">
    <property type="entry name" value="OMPR_PHOB"/>
    <property type="match status" value="1"/>
</dbReference>
<dbReference type="PANTHER" id="PTHR48111:SF40">
    <property type="entry name" value="PHOSPHATE REGULON TRANSCRIPTIONAL REGULATORY PROTEIN PHOB"/>
    <property type="match status" value="1"/>
</dbReference>
<organism evidence="11 12">
    <name type="scientific">Paenibacillus phyllosphaerae</name>
    <dbReference type="NCBI Taxonomy" id="274593"/>
    <lineage>
        <taxon>Bacteria</taxon>
        <taxon>Bacillati</taxon>
        <taxon>Bacillota</taxon>
        <taxon>Bacilli</taxon>
        <taxon>Bacillales</taxon>
        <taxon>Paenibacillaceae</taxon>
        <taxon>Paenibacillus</taxon>
    </lineage>
</organism>
<keyword evidence="5 8" id="KW-0238">DNA-binding</keyword>
<feature type="modified residue" description="4-aspartylphosphate" evidence="7">
    <location>
        <position position="54"/>
    </location>
</feature>
<feature type="domain" description="Response regulatory" evidence="9">
    <location>
        <begin position="5"/>
        <end position="118"/>
    </location>
</feature>
<evidence type="ECO:0000259" key="10">
    <source>
        <dbReference type="PROSITE" id="PS51755"/>
    </source>
</evidence>
<dbReference type="SMART" id="SM00862">
    <property type="entry name" value="Trans_reg_C"/>
    <property type="match status" value="1"/>
</dbReference>
<evidence type="ECO:0000256" key="6">
    <source>
        <dbReference type="ARBA" id="ARBA00023163"/>
    </source>
</evidence>
<keyword evidence="4" id="KW-0805">Transcription regulation</keyword>
<dbReference type="GO" id="GO:0032993">
    <property type="term" value="C:protein-DNA complex"/>
    <property type="evidence" value="ECO:0007669"/>
    <property type="project" value="TreeGrafter"/>
</dbReference>
<dbReference type="GO" id="GO:0000976">
    <property type="term" value="F:transcription cis-regulatory region binding"/>
    <property type="evidence" value="ECO:0007669"/>
    <property type="project" value="TreeGrafter"/>
</dbReference>
<sequence>MPGELILTVDDEARIGELVGMYLAKDGFLHRSVTSGHQAIQVLEREQPSLIVLDVFLPDIDGYELCAALRQRTDVPIVFLTCRDSEIDKVVGLSVGADDYMSKPFSPIELVARIKAHLRRNRIVTSKVSQASAAVPPLPDPAVIATEHIRLYTDAHELYIDGKKVDLSAKEFQLLTYLMRNSKQVLTTERLLTHVWGYESSVDTKTLKVHIGHLRKKIEREAANPTRIVTIRGIGYKFNEPISHV</sequence>
<evidence type="ECO:0000256" key="5">
    <source>
        <dbReference type="ARBA" id="ARBA00023125"/>
    </source>
</evidence>
<dbReference type="SMART" id="SM00448">
    <property type="entry name" value="REC"/>
    <property type="match status" value="1"/>
</dbReference>
<evidence type="ECO:0000256" key="7">
    <source>
        <dbReference type="PROSITE-ProRule" id="PRU00169"/>
    </source>
</evidence>
<feature type="domain" description="OmpR/PhoB-type" evidence="10">
    <location>
        <begin position="141"/>
        <end position="240"/>
    </location>
</feature>
<comment type="subcellular location">
    <subcellularLocation>
        <location evidence="1">Cytoplasm</location>
    </subcellularLocation>
</comment>
<dbReference type="Proteomes" id="UP000570361">
    <property type="component" value="Unassembled WGS sequence"/>
</dbReference>
<dbReference type="CDD" id="cd00383">
    <property type="entry name" value="trans_reg_C"/>
    <property type="match status" value="1"/>
</dbReference>
<dbReference type="SUPFAM" id="SSF46894">
    <property type="entry name" value="C-terminal effector domain of the bipartite response regulators"/>
    <property type="match status" value="1"/>
</dbReference>
<dbReference type="FunFam" id="1.10.10.10:FF:000018">
    <property type="entry name" value="DNA-binding response regulator ResD"/>
    <property type="match status" value="1"/>
</dbReference>
<name>A0A7W5B545_9BACL</name>
<evidence type="ECO:0000256" key="2">
    <source>
        <dbReference type="ARBA" id="ARBA00022553"/>
    </source>
</evidence>
<dbReference type="Pfam" id="PF00072">
    <property type="entry name" value="Response_reg"/>
    <property type="match status" value="1"/>
</dbReference>
<dbReference type="Pfam" id="PF00486">
    <property type="entry name" value="Trans_reg_C"/>
    <property type="match status" value="1"/>
</dbReference>
<dbReference type="InterPro" id="IPR036388">
    <property type="entry name" value="WH-like_DNA-bd_sf"/>
</dbReference>
<protein>
    <submittedName>
        <fullName evidence="11">Two-component system response regulator VicR</fullName>
    </submittedName>
</protein>
<dbReference type="InterPro" id="IPR011006">
    <property type="entry name" value="CheY-like_superfamily"/>
</dbReference>
<evidence type="ECO:0000256" key="4">
    <source>
        <dbReference type="ARBA" id="ARBA00023015"/>
    </source>
</evidence>
<dbReference type="InterPro" id="IPR016032">
    <property type="entry name" value="Sig_transdc_resp-reg_C-effctor"/>
</dbReference>
<dbReference type="GO" id="GO:0000156">
    <property type="term" value="F:phosphorelay response regulator activity"/>
    <property type="evidence" value="ECO:0007669"/>
    <property type="project" value="TreeGrafter"/>
</dbReference>
<dbReference type="InterPro" id="IPR001867">
    <property type="entry name" value="OmpR/PhoB-type_DNA-bd"/>
</dbReference>
<accession>A0A7W5B545</accession>